<evidence type="ECO:0000256" key="1">
    <source>
        <dbReference type="SAM" id="MobiDB-lite"/>
    </source>
</evidence>
<protein>
    <submittedName>
        <fullName evidence="2">Uncharacterized protein</fullName>
    </submittedName>
</protein>
<organism evidence="2">
    <name type="scientific">Tanacetum cinerariifolium</name>
    <name type="common">Dalmatian daisy</name>
    <name type="synonym">Chrysanthemum cinerariifolium</name>
    <dbReference type="NCBI Taxonomy" id="118510"/>
    <lineage>
        <taxon>Eukaryota</taxon>
        <taxon>Viridiplantae</taxon>
        <taxon>Streptophyta</taxon>
        <taxon>Embryophyta</taxon>
        <taxon>Tracheophyta</taxon>
        <taxon>Spermatophyta</taxon>
        <taxon>Magnoliopsida</taxon>
        <taxon>eudicotyledons</taxon>
        <taxon>Gunneridae</taxon>
        <taxon>Pentapetalae</taxon>
        <taxon>asterids</taxon>
        <taxon>campanulids</taxon>
        <taxon>Asterales</taxon>
        <taxon>Asteraceae</taxon>
        <taxon>Asteroideae</taxon>
        <taxon>Anthemideae</taxon>
        <taxon>Anthemidinae</taxon>
        <taxon>Tanacetum</taxon>
    </lineage>
</organism>
<dbReference type="EMBL" id="BKCJ010524754">
    <property type="protein sequence ID" value="GFA97119.1"/>
    <property type="molecule type" value="Genomic_DNA"/>
</dbReference>
<accession>A0A699KIV0</accession>
<dbReference type="AlphaFoldDB" id="A0A699KIV0"/>
<name>A0A699KIV0_TANCI</name>
<proteinExistence type="predicted"/>
<feature type="non-terminal residue" evidence="2">
    <location>
        <position position="31"/>
    </location>
</feature>
<comment type="caution">
    <text evidence="2">The sequence shown here is derived from an EMBL/GenBank/DDBJ whole genome shotgun (WGS) entry which is preliminary data.</text>
</comment>
<reference evidence="2" key="1">
    <citation type="journal article" date="2019" name="Sci. Rep.">
        <title>Draft genome of Tanacetum cinerariifolium, the natural source of mosquito coil.</title>
        <authorList>
            <person name="Yamashiro T."/>
            <person name="Shiraishi A."/>
            <person name="Satake H."/>
            <person name="Nakayama K."/>
        </authorList>
    </citation>
    <scope>NUCLEOTIDE SEQUENCE</scope>
</reference>
<sequence>MANETKKIGASGSVVDENRGRDDARQLPKKR</sequence>
<evidence type="ECO:0000313" key="2">
    <source>
        <dbReference type="EMBL" id="GFA97119.1"/>
    </source>
</evidence>
<feature type="region of interest" description="Disordered" evidence="1">
    <location>
        <begin position="1"/>
        <end position="31"/>
    </location>
</feature>
<feature type="compositionally biased region" description="Basic and acidic residues" evidence="1">
    <location>
        <begin position="16"/>
        <end position="31"/>
    </location>
</feature>
<gene>
    <name evidence="2" type="ORF">Tci_669091</name>
</gene>